<evidence type="ECO:0000256" key="1">
    <source>
        <dbReference type="SAM" id="Phobius"/>
    </source>
</evidence>
<dbReference type="Pfam" id="PF23960">
    <property type="entry name" value="DUF7289"/>
    <property type="match status" value="1"/>
</dbReference>
<dbReference type="RefSeq" id="WP_179171436.1">
    <property type="nucleotide sequence ID" value="NZ_CP058531.1"/>
</dbReference>
<dbReference type="KEGG" id="halg:HUG10_19830"/>
<gene>
    <name evidence="2" type="ORF">HUG10_19830</name>
</gene>
<name>A0A7D5KPU9_9EURY</name>
<dbReference type="InterPro" id="IPR055713">
    <property type="entry name" value="DUF7289"/>
</dbReference>
<organism evidence="2 3">
    <name type="scientific">Halorarum halophilum</name>
    <dbReference type="NCBI Taxonomy" id="2743090"/>
    <lineage>
        <taxon>Archaea</taxon>
        <taxon>Methanobacteriati</taxon>
        <taxon>Methanobacteriota</taxon>
        <taxon>Stenosarchaea group</taxon>
        <taxon>Halobacteria</taxon>
        <taxon>Halobacteriales</taxon>
        <taxon>Haloferacaceae</taxon>
        <taxon>Halorarum</taxon>
    </lineage>
</organism>
<accession>A0A7D5KPU9</accession>
<feature type="transmembrane region" description="Helical" evidence="1">
    <location>
        <begin position="12"/>
        <end position="32"/>
    </location>
</feature>
<sequence length="265" mass="28749">MVDRAVSDTLSFVLVFTLIISSVGVATVYGIGSLQETRDFERVNNAERAFEILADNLHEIHAHDAPNRATELKLADAQLKRGETTRMTVEITNAQSPNPRFSVDTDPIVYTAAGTDTSIVYSNGAVIREDRDGAILKREPRLLFGTSGGETTAVIPFIETRIRSGGVGGSSTVLIRAERASSDLIIGDVEPDASANPNVGETYDVTMTIETTTKRGPVWDRYLDNQLEPMTGSMNSCSESTGIVTCSFSVHELYVSATRIDVKIE</sequence>
<dbReference type="GeneID" id="56031133"/>
<keyword evidence="1" id="KW-0472">Membrane</keyword>
<evidence type="ECO:0000313" key="3">
    <source>
        <dbReference type="Proteomes" id="UP000509750"/>
    </source>
</evidence>
<keyword evidence="3" id="KW-1185">Reference proteome</keyword>
<keyword evidence="1" id="KW-0812">Transmembrane</keyword>
<protein>
    <submittedName>
        <fullName evidence="2">Uncharacterized protein</fullName>
    </submittedName>
</protein>
<keyword evidence="1" id="KW-1133">Transmembrane helix</keyword>
<keyword evidence="2" id="KW-0614">Plasmid</keyword>
<dbReference type="AlphaFoldDB" id="A0A7D5KPU9"/>
<dbReference type="OrthoDB" id="118051at2157"/>
<dbReference type="Proteomes" id="UP000509750">
    <property type="component" value="Plasmid unnamed2"/>
</dbReference>
<evidence type="ECO:0000313" key="2">
    <source>
        <dbReference type="EMBL" id="QLG29862.1"/>
    </source>
</evidence>
<proteinExistence type="predicted"/>
<geneLocation type="plasmid" evidence="2 3">
    <name>unnamed2</name>
</geneLocation>
<reference evidence="2 3" key="1">
    <citation type="submission" date="2020-07" db="EMBL/GenBank/DDBJ databases">
        <title>Gai3-2, isolated from salt lake.</title>
        <authorList>
            <person name="Cui H."/>
            <person name="Shi X."/>
        </authorList>
    </citation>
    <scope>NUCLEOTIDE SEQUENCE [LARGE SCALE GENOMIC DNA]</scope>
    <source>
        <strain evidence="2 3">Gai3-2</strain>
        <plasmid evidence="2 3">unnamed2</plasmid>
    </source>
</reference>
<dbReference type="EMBL" id="CP058531">
    <property type="protein sequence ID" value="QLG29862.1"/>
    <property type="molecule type" value="Genomic_DNA"/>
</dbReference>